<feature type="region of interest" description="Disordered" evidence="1">
    <location>
        <begin position="638"/>
        <end position="716"/>
    </location>
</feature>
<dbReference type="AlphaFoldDB" id="A0AAD5X4W6"/>
<feature type="region of interest" description="Disordered" evidence="1">
    <location>
        <begin position="426"/>
        <end position="542"/>
    </location>
</feature>
<feature type="compositionally biased region" description="Pro residues" evidence="1">
    <location>
        <begin position="492"/>
        <end position="505"/>
    </location>
</feature>
<gene>
    <name evidence="2" type="ORF">HK097_006996</name>
</gene>
<feature type="compositionally biased region" description="Basic and acidic residues" evidence="1">
    <location>
        <begin position="160"/>
        <end position="175"/>
    </location>
</feature>
<feature type="region of interest" description="Disordered" evidence="1">
    <location>
        <begin position="1006"/>
        <end position="1028"/>
    </location>
</feature>
<keyword evidence="3" id="KW-1185">Reference proteome</keyword>
<feature type="compositionally biased region" description="Gly residues" evidence="1">
    <location>
        <begin position="683"/>
        <end position="693"/>
    </location>
</feature>
<name>A0AAD5X4W6_9FUNG</name>
<feature type="compositionally biased region" description="Basic and acidic residues" evidence="1">
    <location>
        <begin position="393"/>
        <end position="407"/>
    </location>
</feature>
<sequence length="1106" mass="123882">MSDSSLIITNLCIRGKGIQESGRSGHTTGVLQTGTVTDVSDGLPIKCESKEEREAICDGTRKRKGCVDPQDTAQSGRTKTYAEKATKKNALSHPQPPKSSSRRIDNRPTTTAGPSNANKPAHHDLGTHKSTHQSTSNNPLQTSTAAKQKPKPKLSPYTKPKPEPIDEPQRNEQEHLPGPSTLRSHPGKSREKGKKPLYKLQSVSLSPAGEQELAILFQQWERRKLGLDSNGAKDRRLGDVRAVKRRKVVMEDGGVVRWGVVNNTPEEGQESLGYRLDRNPEHVVEPPQPWWPLDRPFPRREVKGRRYEPTPDADPSWINKARYISGGQRWIQCREKAERLSHHFRNRRRDRRLQRTNDRTRTYLQRNEKRYFRSMQSPHLSDTPSNRWLSTPEKAERDEDRRMEAEDVVRGEKLVGEGEERCRRVRDSVEVEGRWKARSEGREEREELTRAVEELSPRPEEHRYEKWCPAEETRNEGKQRKRQHLDATSQLPHPPVPRFSSPTPPTLSSHTRPTVSSPPHPITSSPLGPAHPSPNSQANSETDSYRNYFYNRAVQTCDNHSITSVRSSQQSHKGGFWTGCRAMEKEDDGGEGVGAYGGEEKERLPYRGFWSRNIVREWSERVEVESGVVGLSSGRVKVESGVAGPSGERVKTELGLTSPSIGRIKSELAGPSTGGIKTESGLAGPGGGGGEASGQGRSESEDEDPDEDIETEPSLSPYENLKRFMEDCERARQAWREAKRRERLGQVHPELPRVVDPDCMIVDGEDAGKEWEAAERRKRNLDVRNEKFRLVVDDTFICDVKFESIGAGINAPHYYPVYQDILKVAHKKTLKFKQLLQNTYQLPLLKRLNLYHPLSVFAVYAADEEGREKLDGVARWLREKDVVHTTQKGFFKGYILPTISRPVFTTPTTPHDAASLYLLIRDLRLDNNERGRFIENVGLSSKGLEGVKYLEGWKEVGRDFTVERCGGGTGERGSKVARGEVLKGGEGFSRVLDECGDLVETDGGGFGRGVNESGDVVETDAGKRDGWGDLVETDVGRRDEWGDLVKGVGPSWVGGGSSSVNEWGELVDRDVGRRDEWGDLVEGGGPSRGRGSRDLDNGEGVSWGRQ</sequence>
<accession>A0AAD5X4W6</accession>
<proteinExistence type="predicted"/>
<evidence type="ECO:0000313" key="2">
    <source>
        <dbReference type="EMBL" id="KAJ3051986.1"/>
    </source>
</evidence>
<protein>
    <submittedName>
        <fullName evidence="2">Uncharacterized protein</fullName>
    </submittedName>
</protein>
<feature type="region of interest" description="Disordered" evidence="1">
    <location>
        <begin position="371"/>
        <end position="407"/>
    </location>
</feature>
<evidence type="ECO:0000256" key="1">
    <source>
        <dbReference type="SAM" id="MobiDB-lite"/>
    </source>
</evidence>
<feature type="region of interest" description="Disordered" evidence="1">
    <location>
        <begin position="1074"/>
        <end position="1106"/>
    </location>
</feature>
<feature type="compositionally biased region" description="Polar residues" evidence="1">
    <location>
        <begin position="107"/>
        <end position="118"/>
    </location>
</feature>
<feature type="compositionally biased region" description="Polar residues" evidence="1">
    <location>
        <begin position="132"/>
        <end position="146"/>
    </location>
</feature>
<organism evidence="2 3">
    <name type="scientific">Rhizophlyctis rosea</name>
    <dbReference type="NCBI Taxonomy" id="64517"/>
    <lineage>
        <taxon>Eukaryota</taxon>
        <taxon>Fungi</taxon>
        <taxon>Fungi incertae sedis</taxon>
        <taxon>Chytridiomycota</taxon>
        <taxon>Chytridiomycota incertae sedis</taxon>
        <taxon>Chytridiomycetes</taxon>
        <taxon>Rhizophlyctidales</taxon>
        <taxon>Rhizophlyctidaceae</taxon>
        <taxon>Rhizophlyctis</taxon>
    </lineage>
</organism>
<feature type="compositionally biased region" description="Acidic residues" evidence="1">
    <location>
        <begin position="700"/>
        <end position="711"/>
    </location>
</feature>
<feature type="compositionally biased region" description="Basic residues" evidence="1">
    <location>
        <begin position="185"/>
        <end position="195"/>
    </location>
</feature>
<feature type="region of interest" description="Disordered" evidence="1">
    <location>
        <begin position="62"/>
        <end position="195"/>
    </location>
</feature>
<evidence type="ECO:0000313" key="3">
    <source>
        <dbReference type="Proteomes" id="UP001212841"/>
    </source>
</evidence>
<reference evidence="2" key="1">
    <citation type="submission" date="2020-05" db="EMBL/GenBank/DDBJ databases">
        <title>Phylogenomic resolution of chytrid fungi.</title>
        <authorList>
            <person name="Stajich J.E."/>
            <person name="Amses K."/>
            <person name="Simmons R."/>
            <person name="Seto K."/>
            <person name="Myers J."/>
            <person name="Bonds A."/>
            <person name="Quandt C.A."/>
            <person name="Barry K."/>
            <person name="Liu P."/>
            <person name="Grigoriev I."/>
            <person name="Longcore J.E."/>
            <person name="James T.Y."/>
        </authorList>
    </citation>
    <scope>NUCLEOTIDE SEQUENCE</scope>
    <source>
        <strain evidence="2">JEL0318</strain>
    </source>
</reference>
<comment type="caution">
    <text evidence="2">The sequence shown here is derived from an EMBL/GenBank/DDBJ whole genome shotgun (WGS) entry which is preliminary data.</text>
</comment>
<dbReference type="Proteomes" id="UP001212841">
    <property type="component" value="Unassembled WGS sequence"/>
</dbReference>
<feature type="compositionally biased region" description="Polar residues" evidence="1">
    <location>
        <begin position="374"/>
        <end position="389"/>
    </location>
</feature>
<feature type="compositionally biased region" description="Polar residues" evidence="1">
    <location>
        <begin position="533"/>
        <end position="542"/>
    </location>
</feature>
<feature type="compositionally biased region" description="Basic and acidic residues" evidence="1">
    <location>
        <begin position="426"/>
        <end position="478"/>
    </location>
</feature>
<dbReference type="EMBL" id="JADGJD010000337">
    <property type="protein sequence ID" value="KAJ3051986.1"/>
    <property type="molecule type" value="Genomic_DNA"/>
</dbReference>